<evidence type="ECO:0000256" key="1">
    <source>
        <dbReference type="SAM" id="Phobius"/>
    </source>
</evidence>
<dbReference type="RefSeq" id="WP_120471118.1">
    <property type="nucleotide sequence ID" value="NZ_RAYQ01000016.1"/>
</dbReference>
<keyword evidence="1" id="KW-0812">Transmembrane</keyword>
<name>A0A3A9AEQ0_9FIRM</name>
<keyword evidence="3" id="KW-1185">Reference proteome</keyword>
<dbReference type="OrthoDB" id="9784298at2"/>
<protein>
    <submittedName>
        <fullName evidence="2">Zinc metallopeptidase</fullName>
    </submittedName>
</protein>
<accession>A0A3A9AEQ0</accession>
<dbReference type="AlphaFoldDB" id="A0A3A9AEQ0"/>
<feature type="transmembrane region" description="Helical" evidence="1">
    <location>
        <begin position="150"/>
        <end position="175"/>
    </location>
</feature>
<dbReference type="Proteomes" id="UP000280696">
    <property type="component" value="Unassembled WGS sequence"/>
</dbReference>
<dbReference type="Pfam" id="PF04298">
    <property type="entry name" value="Zn_peptidase_2"/>
    <property type="match status" value="1"/>
</dbReference>
<dbReference type="EMBL" id="RAYQ01000016">
    <property type="protein sequence ID" value="RKI90140.1"/>
    <property type="molecule type" value="Genomic_DNA"/>
</dbReference>
<comment type="caution">
    <text evidence="2">The sequence shown here is derived from an EMBL/GenBank/DDBJ whole genome shotgun (WGS) entry which is preliminary data.</text>
</comment>
<keyword evidence="1" id="KW-1133">Transmembrane helix</keyword>
<dbReference type="PANTHER" id="PTHR36434:SF1">
    <property type="entry name" value="MEMBRANE PROTEASE YUGP-RELATED"/>
    <property type="match status" value="1"/>
</dbReference>
<gene>
    <name evidence="2" type="ORF">D7V94_14810</name>
</gene>
<evidence type="ECO:0000313" key="3">
    <source>
        <dbReference type="Proteomes" id="UP000280696"/>
    </source>
</evidence>
<evidence type="ECO:0000313" key="2">
    <source>
        <dbReference type="EMBL" id="RKI90140.1"/>
    </source>
</evidence>
<sequence>MFFDPTYILVIIGAVLCIAASSRVNSTYRKYSKVRSRSGMTGAEAARRILQLSGINDVQIQHIAGDLTDHYDPTHKVLRLSDSVYGSRSVAAIGVAAHECGHALQHKEGYAPLKIRAMLVPAANIGSKLGLPLVILGIILGIGFRLPGGGYFSLAQIGVWVFFFAVLFQIVTLPVEFNASGRALKMLGNYGMLGNDEVNDCRRVLGAAALTYVAAAASSLLQLLRLLYLSNSRRRD</sequence>
<reference evidence="2 3" key="1">
    <citation type="submission" date="2018-09" db="EMBL/GenBank/DDBJ databases">
        <title>Murine metabolic-syndrome-specific gut microbial biobank.</title>
        <authorList>
            <person name="Liu C."/>
        </authorList>
    </citation>
    <scope>NUCLEOTIDE SEQUENCE [LARGE SCALE GENOMIC DNA]</scope>
    <source>
        <strain evidence="2 3">0.1xD8-82</strain>
    </source>
</reference>
<organism evidence="2 3">
    <name type="scientific">Parablautia intestinalis</name>
    <dbReference type="NCBI Taxonomy" id="2320100"/>
    <lineage>
        <taxon>Bacteria</taxon>
        <taxon>Bacillati</taxon>
        <taxon>Bacillota</taxon>
        <taxon>Clostridia</taxon>
        <taxon>Lachnospirales</taxon>
        <taxon>Lachnospiraceae</taxon>
        <taxon>Parablautia</taxon>
    </lineage>
</organism>
<feature type="transmembrane region" description="Helical" evidence="1">
    <location>
        <begin position="125"/>
        <end position="144"/>
    </location>
</feature>
<feature type="transmembrane region" description="Helical" evidence="1">
    <location>
        <begin position="6"/>
        <end position="25"/>
    </location>
</feature>
<dbReference type="InterPro" id="IPR007395">
    <property type="entry name" value="Zn_peptidase_2"/>
</dbReference>
<dbReference type="PANTHER" id="PTHR36434">
    <property type="entry name" value="MEMBRANE PROTEASE YUGP-RELATED"/>
    <property type="match status" value="1"/>
</dbReference>
<proteinExistence type="predicted"/>
<feature type="transmembrane region" description="Helical" evidence="1">
    <location>
        <begin position="204"/>
        <end position="228"/>
    </location>
</feature>
<keyword evidence="1" id="KW-0472">Membrane</keyword>